<sequence length="160" mass="18817">MWQCCLQGPRPLLLVILSLWAQTGKLPHPHWLPCPMLQLLGPRRLRLTWLRKMLSLPSLRSPALLMARWLRLSSIPPELRPPPRRLLARPLRWTQRLQRMVWCPPWGLRLQASRFQPRRRFLGSARPTEEQILPPRSSPSPRPQELQPLSLPLACSQWFC</sequence>
<name>A0ABR3V472_9PEZI</name>
<keyword evidence="4" id="KW-1185">Reference proteome</keyword>
<protein>
    <submittedName>
        <fullName evidence="3">Uncharacterized protein</fullName>
    </submittedName>
</protein>
<evidence type="ECO:0000313" key="3">
    <source>
        <dbReference type="EMBL" id="KAL1836544.1"/>
    </source>
</evidence>
<gene>
    <name evidence="3" type="ORF">VTK73DRAFT_5023</name>
</gene>
<evidence type="ECO:0000313" key="4">
    <source>
        <dbReference type="Proteomes" id="UP001586593"/>
    </source>
</evidence>
<evidence type="ECO:0000256" key="1">
    <source>
        <dbReference type="SAM" id="MobiDB-lite"/>
    </source>
</evidence>
<proteinExistence type="predicted"/>
<reference evidence="3 4" key="1">
    <citation type="journal article" date="2024" name="Commun. Biol.">
        <title>Comparative genomic analysis of thermophilic fungi reveals convergent evolutionary adaptations and gene losses.</title>
        <authorList>
            <person name="Steindorff A.S."/>
            <person name="Aguilar-Pontes M.V."/>
            <person name="Robinson A.J."/>
            <person name="Andreopoulos B."/>
            <person name="LaButti K."/>
            <person name="Kuo A."/>
            <person name="Mondo S."/>
            <person name="Riley R."/>
            <person name="Otillar R."/>
            <person name="Haridas S."/>
            <person name="Lipzen A."/>
            <person name="Grimwood J."/>
            <person name="Schmutz J."/>
            <person name="Clum A."/>
            <person name="Reid I.D."/>
            <person name="Moisan M.C."/>
            <person name="Butler G."/>
            <person name="Nguyen T.T.M."/>
            <person name="Dewar K."/>
            <person name="Conant G."/>
            <person name="Drula E."/>
            <person name="Henrissat B."/>
            <person name="Hansel C."/>
            <person name="Singer S."/>
            <person name="Hutchinson M.I."/>
            <person name="de Vries R.P."/>
            <person name="Natvig D.O."/>
            <person name="Powell A.J."/>
            <person name="Tsang A."/>
            <person name="Grigoriev I.V."/>
        </authorList>
    </citation>
    <scope>NUCLEOTIDE SEQUENCE [LARGE SCALE GENOMIC DNA]</scope>
    <source>
        <strain evidence="3 4">ATCC 24622</strain>
    </source>
</reference>
<keyword evidence="2" id="KW-0732">Signal</keyword>
<feature type="region of interest" description="Disordered" evidence="1">
    <location>
        <begin position="126"/>
        <end position="147"/>
    </location>
</feature>
<evidence type="ECO:0000256" key="2">
    <source>
        <dbReference type="SAM" id="SignalP"/>
    </source>
</evidence>
<accession>A0ABR3V472</accession>
<comment type="caution">
    <text evidence="3">The sequence shown here is derived from an EMBL/GenBank/DDBJ whole genome shotgun (WGS) entry which is preliminary data.</text>
</comment>
<feature type="chain" id="PRO_5045713487" evidence="2">
    <location>
        <begin position="28"/>
        <end position="160"/>
    </location>
</feature>
<dbReference type="EMBL" id="JAZHXJ010002818">
    <property type="protein sequence ID" value="KAL1836544.1"/>
    <property type="molecule type" value="Genomic_DNA"/>
</dbReference>
<feature type="signal peptide" evidence="2">
    <location>
        <begin position="1"/>
        <end position="27"/>
    </location>
</feature>
<dbReference type="Proteomes" id="UP001586593">
    <property type="component" value="Unassembled WGS sequence"/>
</dbReference>
<organism evidence="3 4">
    <name type="scientific">Phialemonium thermophilum</name>
    <dbReference type="NCBI Taxonomy" id="223376"/>
    <lineage>
        <taxon>Eukaryota</taxon>
        <taxon>Fungi</taxon>
        <taxon>Dikarya</taxon>
        <taxon>Ascomycota</taxon>
        <taxon>Pezizomycotina</taxon>
        <taxon>Sordariomycetes</taxon>
        <taxon>Sordariomycetidae</taxon>
        <taxon>Cephalothecales</taxon>
        <taxon>Cephalothecaceae</taxon>
        <taxon>Phialemonium</taxon>
    </lineage>
</organism>